<comment type="caution">
    <text evidence="2">The sequence shown here is derived from an EMBL/GenBank/DDBJ whole genome shotgun (WGS) entry which is preliminary data.</text>
</comment>
<dbReference type="Proteomes" id="UP001488805">
    <property type="component" value="Unassembled WGS sequence"/>
</dbReference>
<keyword evidence="3" id="KW-1185">Reference proteome</keyword>
<accession>A0AAW1FB26</accession>
<dbReference type="AlphaFoldDB" id="A0AAW1FB26"/>
<sequence>MVEAVLLQKYGTAHRGVGKSPSREGGPSECPRLGALSLPLAKSQQSAIKPRPMEPSHGPKPQEHPQPSPFSPSGWRNARVATSCPTPNC</sequence>
<evidence type="ECO:0000256" key="1">
    <source>
        <dbReference type="SAM" id="MobiDB-lite"/>
    </source>
</evidence>
<name>A0AAW1FB26_ZOAVI</name>
<evidence type="ECO:0000313" key="2">
    <source>
        <dbReference type="EMBL" id="KAK9531761.1"/>
    </source>
</evidence>
<organism evidence="2 3">
    <name type="scientific">Zoarces viviparus</name>
    <name type="common">Viviparous eelpout</name>
    <name type="synonym">Blennius viviparus</name>
    <dbReference type="NCBI Taxonomy" id="48416"/>
    <lineage>
        <taxon>Eukaryota</taxon>
        <taxon>Metazoa</taxon>
        <taxon>Chordata</taxon>
        <taxon>Craniata</taxon>
        <taxon>Vertebrata</taxon>
        <taxon>Euteleostomi</taxon>
        <taxon>Actinopterygii</taxon>
        <taxon>Neopterygii</taxon>
        <taxon>Teleostei</taxon>
        <taxon>Neoteleostei</taxon>
        <taxon>Acanthomorphata</taxon>
        <taxon>Eupercaria</taxon>
        <taxon>Perciformes</taxon>
        <taxon>Cottioidei</taxon>
        <taxon>Zoarcales</taxon>
        <taxon>Zoarcidae</taxon>
        <taxon>Zoarcinae</taxon>
        <taxon>Zoarces</taxon>
    </lineage>
</organism>
<reference evidence="2 3" key="1">
    <citation type="journal article" date="2024" name="Genome Biol. Evol.">
        <title>Chromosome-level genome assembly of the viviparous eelpout Zoarces viviparus.</title>
        <authorList>
            <person name="Fuhrmann N."/>
            <person name="Brasseur M.V."/>
            <person name="Bakowski C.E."/>
            <person name="Podsiadlowski L."/>
            <person name="Prost S."/>
            <person name="Krehenwinkel H."/>
            <person name="Mayer C."/>
        </authorList>
    </citation>
    <scope>NUCLEOTIDE SEQUENCE [LARGE SCALE GENOMIC DNA]</scope>
    <source>
        <strain evidence="2">NO-MEL_2022_Ind0_liver</strain>
    </source>
</reference>
<gene>
    <name evidence="2" type="ORF">VZT92_011167</name>
</gene>
<feature type="region of interest" description="Disordered" evidence="1">
    <location>
        <begin position="1"/>
        <end position="89"/>
    </location>
</feature>
<protein>
    <submittedName>
        <fullName evidence="2">Uncharacterized protein</fullName>
    </submittedName>
</protein>
<evidence type="ECO:0000313" key="3">
    <source>
        <dbReference type="Proteomes" id="UP001488805"/>
    </source>
</evidence>
<proteinExistence type="predicted"/>
<dbReference type="EMBL" id="JBCEZU010000089">
    <property type="protein sequence ID" value="KAK9531761.1"/>
    <property type="molecule type" value="Genomic_DNA"/>
</dbReference>